<name>A0ABU1MUJ8_9CAUL</name>
<keyword evidence="1" id="KW-0812">Transmembrane</keyword>
<evidence type="ECO:0000256" key="1">
    <source>
        <dbReference type="SAM" id="Phobius"/>
    </source>
</evidence>
<dbReference type="EMBL" id="JAVDRL010000002">
    <property type="protein sequence ID" value="MDR6529868.1"/>
    <property type="molecule type" value="Genomic_DNA"/>
</dbReference>
<evidence type="ECO:0000313" key="2">
    <source>
        <dbReference type="EMBL" id="MDR6529868.1"/>
    </source>
</evidence>
<keyword evidence="1" id="KW-1133">Transmembrane helix</keyword>
<keyword evidence="1" id="KW-0472">Membrane</keyword>
<feature type="transmembrane region" description="Helical" evidence="1">
    <location>
        <begin position="103"/>
        <end position="128"/>
    </location>
</feature>
<accession>A0ABU1MUJ8</accession>
<keyword evidence="3" id="KW-1185">Reference proteome</keyword>
<feature type="transmembrane region" description="Helical" evidence="1">
    <location>
        <begin position="75"/>
        <end position="97"/>
    </location>
</feature>
<evidence type="ECO:0000313" key="3">
    <source>
        <dbReference type="Proteomes" id="UP001262754"/>
    </source>
</evidence>
<dbReference type="RefSeq" id="WP_310029100.1">
    <property type="nucleotide sequence ID" value="NZ_JAVDRL010000002.1"/>
</dbReference>
<protein>
    <submittedName>
        <fullName evidence="2">Uncharacterized protein</fullName>
    </submittedName>
</protein>
<comment type="caution">
    <text evidence="2">The sequence shown here is derived from an EMBL/GenBank/DDBJ whole genome shotgun (WGS) entry which is preliminary data.</text>
</comment>
<reference evidence="2 3" key="1">
    <citation type="submission" date="2023-07" db="EMBL/GenBank/DDBJ databases">
        <title>Sorghum-associated microbial communities from plants grown in Nebraska, USA.</title>
        <authorList>
            <person name="Schachtman D."/>
        </authorList>
    </citation>
    <scope>NUCLEOTIDE SEQUENCE [LARGE SCALE GENOMIC DNA]</scope>
    <source>
        <strain evidence="2 3">DS2154</strain>
    </source>
</reference>
<feature type="transmembrane region" description="Helical" evidence="1">
    <location>
        <begin position="39"/>
        <end position="63"/>
    </location>
</feature>
<dbReference type="Proteomes" id="UP001262754">
    <property type="component" value="Unassembled WGS sequence"/>
</dbReference>
<sequence>MAVERHQKKIWKAGGAALLAALVVGLASGVVIVAGQGRVPLVVIVLACAALTGAALLATTPWWRRLDHMARDAHLTAWYWGASFGGGVALLATIAASGVRAPLFQGAALVFLAQVAAYGVCWLGWWAMRRPKAS</sequence>
<gene>
    <name evidence="2" type="ORF">J2800_000592</name>
</gene>
<organism evidence="2 3">
    <name type="scientific">Caulobacter rhizosphaerae</name>
    <dbReference type="NCBI Taxonomy" id="2010972"/>
    <lineage>
        <taxon>Bacteria</taxon>
        <taxon>Pseudomonadati</taxon>
        <taxon>Pseudomonadota</taxon>
        <taxon>Alphaproteobacteria</taxon>
        <taxon>Caulobacterales</taxon>
        <taxon>Caulobacteraceae</taxon>
        <taxon>Caulobacter</taxon>
    </lineage>
</organism>
<proteinExistence type="predicted"/>